<keyword evidence="3" id="KW-1185">Reference proteome</keyword>
<sequence length="293" mass="31321">MIIAAAAYPLDFHETFDSFAAKTTAWVEQAAGNGADLLVFPEYGLMEQASLGGHTIAADLEASLHEVARARPATDALYAGLAAKHRLHILGASGPVFEGPRPVNRASLFGPNGLIGHQDKQMMTRFEREVWNVVAGGPLQLFDTPLGKIGVLICYDSEFPLLGRALVEAGAEIILVPSCTDSFAGFTRVRVGAMARALEGQCVTVHSPTVGLCDFSPAVDENVGSAAIYGPPDRGFPAMGIFDETPLNQPGWAYATVDLETIHAVRRDGQVLNHAHWEEQMDRAASGVTLIRT</sequence>
<dbReference type="GO" id="GO:0016787">
    <property type="term" value="F:hydrolase activity"/>
    <property type="evidence" value="ECO:0007669"/>
    <property type="project" value="UniProtKB-KW"/>
</dbReference>
<organism evidence="2 3">
    <name type="scientific">Fuscibacter oryzae</name>
    <dbReference type="NCBI Taxonomy" id="2803939"/>
    <lineage>
        <taxon>Bacteria</taxon>
        <taxon>Pseudomonadati</taxon>
        <taxon>Pseudomonadota</taxon>
        <taxon>Alphaproteobacteria</taxon>
        <taxon>Rhodobacterales</taxon>
        <taxon>Paracoccaceae</taxon>
        <taxon>Fuscibacter</taxon>
    </lineage>
</organism>
<feature type="domain" description="CN hydrolase" evidence="1">
    <location>
        <begin position="1"/>
        <end position="259"/>
    </location>
</feature>
<evidence type="ECO:0000259" key="1">
    <source>
        <dbReference type="PROSITE" id="PS50263"/>
    </source>
</evidence>
<gene>
    <name evidence="2" type="ORF">JI744_06720</name>
</gene>
<accession>A0A8J7MQ82</accession>
<dbReference type="Pfam" id="PF00795">
    <property type="entry name" value="CN_hydrolase"/>
    <property type="match status" value="1"/>
</dbReference>
<name>A0A8J7MQ82_9RHOB</name>
<evidence type="ECO:0000313" key="3">
    <source>
        <dbReference type="Proteomes" id="UP000619033"/>
    </source>
</evidence>
<dbReference type="AlphaFoldDB" id="A0A8J7MQ82"/>
<evidence type="ECO:0000313" key="2">
    <source>
        <dbReference type="EMBL" id="MBL4927793.1"/>
    </source>
</evidence>
<dbReference type="EMBL" id="JAESVP010000003">
    <property type="protein sequence ID" value="MBL4927793.1"/>
    <property type="molecule type" value="Genomic_DNA"/>
</dbReference>
<protein>
    <submittedName>
        <fullName evidence="2">Carbon-nitrogen hydrolase family protein</fullName>
    </submittedName>
</protein>
<dbReference type="RefSeq" id="WP_202658931.1">
    <property type="nucleotide sequence ID" value="NZ_JAESVP010000003.1"/>
</dbReference>
<dbReference type="PROSITE" id="PS50263">
    <property type="entry name" value="CN_HYDROLASE"/>
    <property type="match status" value="1"/>
</dbReference>
<comment type="caution">
    <text evidence="2">The sequence shown here is derived from an EMBL/GenBank/DDBJ whole genome shotgun (WGS) entry which is preliminary data.</text>
</comment>
<reference evidence="2" key="1">
    <citation type="submission" date="2021-01" db="EMBL/GenBank/DDBJ databases">
        <title>Genome seq and assembly of Tabrizicola sp. KVB23.</title>
        <authorList>
            <person name="Chhetri G."/>
        </authorList>
    </citation>
    <scope>NUCLEOTIDE SEQUENCE</scope>
    <source>
        <strain evidence="2">KVB23</strain>
    </source>
</reference>
<dbReference type="InterPro" id="IPR003010">
    <property type="entry name" value="C-N_Hydrolase"/>
</dbReference>
<dbReference type="InterPro" id="IPR036526">
    <property type="entry name" value="C-N_Hydrolase_sf"/>
</dbReference>
<dbReference type="PANTHER" id="PTHR23088">
    <property type="entry name" value="NITRILASE-RELATED"/>
    <property type="match status" value="1"/>
</dbReference>
<dbReference type="PANTHER" id="PTHR23088:SF50">
    <property type="entry name" value="HYDROLASE YHCX"/>
    <property type="match status" value="1"/>
</dbReference>
<keyword evidence="2" id="KW-0378">Hydrolase</keyword>
<dbReference type="Gene3D" id="3.60.110.10">
    <property type="entry name" value="Carbon-nitrogen hydrolase"/>
    <property type="match status" value="1"/>
</dbReference>
<proteinExistence type="predicted"/>
<dbReference type="Proteomes" id="UP000619033">
    <property type="component" value="Unassembled WGS sequence"/>
</dbReference>
<dbReference type="SUPFAM" id="SSF56317">
    <property type="entry name" value="Carbon-nitrogen hydrolase"/>
    <property type="match status" value="1"/>
</dbReference>
<dbReference type="CDD" id="cd07574">
    <property type="entry name" value="nitrilase_Rim1_like"/>
    <property type="match status" value="1"/>
</dbReference>